<evidence type="ECO:0000256" key="3">
    <source>
        <dbReference type="PROSITE-ProRule" id="PRU00023"/>
    </source>
</evidence>
<evidence type="ECO:0000313" key="6">
    <source>
        <dbReference type="Proteomes" id="UP000826271"/>
    </source>
</evidence>
<dbReference type="PROSITE" id="PS50088">
    <property type="entry name" value="ANK_REPEAT"/>
    <property type="match status" value="1"/>
</dbReference>
<organism evidence="5 6">
    <name type="scientific">Buddleja alternifolia</name>
    <dbReference type="NCBI Taxonomy" id="168488"/>
    <lineage>
        <taxon>Eukaryota</taxon>
        <taxon>Viridiplantae</taxon>
        <taxon>Streptophyta</taxon>
        <taxon>Embryophyta</taxon>
        <taxon>Tracheophyta</taxon>
        <taxon>Spermatophyta</taxon>
        <taxon>Magnoliopsida</taxon>
        <taxon>eudicotyledons</taxon>
        <taxon>Gunneridae</taxon>
        <taxon>Pentapetalae</taxon>
        <taxon>asterids</taxon>
        <taxon>lamiids</taxon>
        <taxon>Lamiales</taxon>
        <taxon>Scrophulariaceae</taxon>
        <taxon>Buddlejeae</taxon>
        <taxon>Buddleja</taxon>
    </lineage>
</organism>
<keyword evidence="1" id="KW-0677">Repeat</keyword>
<dbReference type="GO" id="GO:0005886">
    <property type="term" value="C:plasma membrane"/>
    <property type="evidence" value="ECO:0007669"/>
    <property type="project" value="TreeGrafter"/>
</dbReference>
<keyword evidence="4" id="KW-1133">Transmembrane helix</keyword>
<name>A0AAV6W4T7_9LAMI</name>
<reference evidence="5" key="1">
    <citation type="submission" date="2019-10" db="EMBL/GenBank/DDBJ databases">
        <authorList>
            <person name="Zhang R."/>
            <person name="Pan Y."/>
            <person name="Wang J."/>
            <person name="Ma R."/>
            <person name="Yu S."/>
        </authorList>
    </citation>
    <scope>NUCLEOTIDE SEQUENCE</scope>
    <source>
        <strain evidence="5">LA-IB0</strain>
        <tissue evidence="5">Leaf</tissue>
    </source>
</reference>
<dbReference type="PROSITE" id="PS50297">
    <property type="entry name" value="ANK_REP_REGION"/>
    <property type="match status" value="1"/>
</dbReference>
<protein>
    <recommendedName>
        <fullName evidence="7">Ankyrin repeat-containing protein</fullName>
    </recommendedName>
</protein>
<feature type="transmembrane region" description="Helical" evidence="4">
    <location>
        <begin position="299"/>
        <end position="316"/>
    </location>
</feature>
<sequence>MDEISLINAASAGDTAALNQLLQEKPFILPDTAMINSIENVLNTAIKSENFQISTQIARSNRHILTVQDRDGVRPIDVASAYGFVQMVREILILAPNPAEICRLPGKDGKSAIHHASINGRVDVIDELMEKCPDCVRDVTSFGETALHLAVKYYKFEVFKSLLQWLERLGMMEVVNSKDKDGNTVLHYAASKKQLEVVELLLDRNATTRNTVEVNAKNSNGLTAMDLVNIFIESSSDSRLKQVLQDANGSYGAALPVQPSLEVPIAPSVDRQKPKDWAEMMEFFKFNYKRDSASELRNALLVVVALLVTLAFQASINLPSHIFPEDDHPSDNRNSQVVYMAGIAGLLSASVTLMDFLTTDMPFKREMSAAFFSLGLCWGISLASTKLSRTAKDVIYGVNFEHRSSNKCIKMMARSLTPTGITFNVVLVEEMRMEMEKRTEMILESWMHLTRQFLREVLKGRKECRIRLRAEIGFQFRD</sequence>
<accession>A0AAV6W4T7</accession>
<evidence type="ECO:0000313" key="5">
    <source>
        <dbReference type="EMBL" id="KAG8363462.1"/>
    </source>
</evidence>
<dbReference type="InterPro" id="IPR036770">
    <property type="entry name" value="Ankyrin_rpt-contain_sf"/>
</dbReference>
<keyword evidence="4" id="KW-0812">Transmembrane</keyword>
<keyword evidence="4" id="KW-0472">Membrane</keyword>
<evidence type="ECO:0008006" key="7">
    <source>
        <dbReference type="Google" id="ProtNLM"/>
    </source>
</evidence>
<dbReference type="Gene3D" id="1.25.40.20">
    <property type="entry name" value="Ankyrin repeat-containing domain"/>
    <property type="match status" value="1"/>
</dbReference>
<dbReference type="AlphaFoldDB" id="A0AAV6W4T7"/>
<evidence type="ECO:0000256" key="2">
    <source>
        <dbReference type="ARBA" id="ARBA00023043"/>
    </source>
</evidence>
<feature type="transmembrane region" description="Helical" evidence="4">
    <location>
        <begin position="336"/>
        <end position="357"/>
    </location>
</feature>
<proteinExistence type="predicted"/>
<evidence type="ECO:0000256" key="1">
    <source>
        <dbReference type="ARBA" id="ARBA00022737"/>
    </source>
</evidence>
<keyword evidence="2 3" id="KW-0040">ANK repeat</keyword>
<dbReference type="Proteomes" id="UP000826271">
    <property type="component" value="Unassembled WGS sequence"/>
</dbReference>
<dbReference type="SMART" id="SM00248">
    <property type="entry name" value="ANK"/>
    <property type="match status" value="4"/>
</dbReference>
<keyword evidence="6" id="KW-1185">Reference proteome</keyword>
<evidence type="ECO:0000256" key="4">
    <source>
        <dbReference type="SAM" id="Phobius"/>
    </source>
</evidence>
<dbReference type="Pfam" id="PF13857">
    <property type="entry name" value="Ank_5"/>
    <property type="match status" value="1"/>
</dbReference>
<feature type="repeat" description="ANK" evidence="3">
    <location>
        <begin position="181"/>
        <end position="213"/>
    </location>
</feature>
<gene>
    <name evidence="5" type="ORF">BUALT_Bualt19G0025000</name>
</gene>
<dbReference type="Pfam" id="PF12796">
    <property type="entry name" value="Ank_2"/>
    <property type="match status" value="1"/>
</dbReference>
<comment type="caution">
    <text evidence="5">The sequence shown here is derived from an EMBL/GenBank/DDBJ whole genome shotgun (WGS) entry which is preliminary data.</text>
</comment>
<dbReference type="PANTHER" id="PTHR24186:SF37">
    <property type="entry name" value="PGG DOMAIN-CONTAINING PROTEIN"/>
    <property type="match status" value="1"/>
</dbReference>
<dbReference type="InterPro" id="IPR002110">
    <property type="entry name" value="Ankyrin_rpt"/>
</dbReference>
<dbReference type="SUPFAM" id="SSF48403">
    <property type="entry name" value="Ankyrin repeat"/>
    <property type="match status" value="1"/>
</dbReference>
<dbReference type="EMBL" id="WHWC01000019">
    <property type="protein sequence ID" value="KAG8363462.1"/>
    <property type="molecule type" value="Genomic_DNA"/>
</dbReference>
<dbReference type="PANTHER" id="PTHR24186">
    <property type="entry name" value="PROTEIN PHOSPHATASE 1 REGULATORY SUBUNIT"/>
    <property type="match status" value="1"/>
</dbReference>